<dbReference type="PANTHER" id="PTHR37535">
    <property type="entry name" value="FLUG DOMAIN PROTEIN"/>
    <property type="match status" value="1"/>
</dbReference>
<dbReference type="Proteomes" id="UP000800092">
    <property type="component" value="Unassembled WGS sequence"/>
</dbReference>
<keyword evidence="2" id="KW-1185">Reference proteome</keyword>
<dbReference type="OrthoDB" id="5426797at2759"/>
<sequence>MGTNHLGNHKNPIKALLGASATEFKTFFQWFVDVRNLQRLTSLTSNWKRLRAYYNRLFSKPIDQDLGDNVLNFIQRDLRSRHHLDTTKRPKPILNVDDLVDILLRHWKFDPSTYCDERQRVQVALLLLIAAYTGSRPSSILNTDEIQDKDGETKAVCYRHIELYLVKSETLIERLKVVALLTLPYGKGDEWKPQPKTFLFYENPNLLLCPVALILALAFHDNAFVAEGVKTRKLLEAQIPHRKLSI</sequence>
<dbReference type="PANTHER" id="PTHR37535:SF4">
    <property type="entry name" value="FLUG DOMAIN-CONTAINING PROTEIN"/>
    <property type="match status" value="1"/>
</dbReference>
<dbReference type="AlphaFoldDB" id="A0A6A6GV18"/>
<gene>
    <name evidence="1" type="ORF">EV356DRAFT_580882</name>
</gene>
<evidence type="ECO:0000313" key="1">
    <source>
        <dbReference type="EMBL" id="KAF2229340.1"/>
    </source>
</evidence>
<dbReference type="EMBL" id="ML991866">
    <property type="protein sequence ID" value="KAF2229340.1"/>
    <property type="molecule type" value="Genomic_DNA"/>
</dbReference>
<dbReference type="InterPro" id="IPR021842">
    <property type="entry name" value="DUF3435"/>
</dbReference>
<accession>A0A6A6GV18</accession>
<name>A0A6A6GV18_VIRVR</name>
<evidence type="ECO:0000313" key="2">
    <source>
        <dbReference type="Proteomes" id="UP000800092"/>
    </source>
</evidence>
<proteinExistence type="predicted"/>
<protein>
    <submittedName>
        <fullName evidence="1">Uncharacterized protein</fullName>
    </submittedName>
</protein>
<reference evidence="1" key="1">
    <citation type="journal article" date="2020" name="Stud. Mycol.">
        <title>101 Dothideomycetes genomes: a test case for predicting lifestyles and emergence of pathogens.</title>
        <authorList>
            <person name="Haridas S."/>
            <person name="Albert R."/>
            <person name="Binder M."/>
            <person name="Bloem J."/>
            <person name="Labutti K."/>
            <person name="Salamov A."/>
            <person name="Andreopoulos B."/>
            <person name="Baker S."/>
            <person name="Barry K."/>
            <person name="Bills G."/>
            <person name="Bluhm B."/>
            <person name="Cannon C."/>
            <person name="Castanera R."/>
            <person name="Culley D."/>
            <person name="Daum C."/>
            <person name="Ezra D."/>
            <person name="Gonzalez J."/>
            <person name="Henrissat B."/>
            <person name="Kuo A."/>
            <person name="Liang C."/>
            <person name="Lipzen A."/>
            <person name="Lutzoni F."/>
            <person name="Magnuson J."/>
            <person name="Mondo S."/>
            <person name="Nolan M."/>
            <person name="Ohm R."/>
            <person name="Pangilinan J."/>
            <person name="Park H.-J."/>
            <person name="Ramirez L."/>
            <person name="Alfaro M."/>
            <person name="Sun H."/>
            <person name="Tritt A."/>
            <person name="Yoshinaga Y."/>
            <person name="Zwiers L.-H."/>
            <person name="Turgeon B."/>
            <person name="Goodwin S."/>
            <person name="Spatafora J."/>
            <person name="Crous P."/>
            <person name="Grigoriev I."/>
        </authorList>
    </citation>
    <scope>NUCLEOTIDE SEQUENCE</scope>
    <source>
        <strain evidence="1">Tuck. ex Michener</strain>
    </source>
</reference>
<dbReference type="Pfam" id="PF11917">
    <property type="entry name" value="DUF3435"/>
    <property type="match status" value="1"/>
</dbReference>
<organism evidence="1 2">
    <name type="scientific">Viridothelium virens</name>
    <name type="common">Speckled blister lichen</name>
    <name type="synonym">Trypethelium virens</name>
    <dbReference type="NCBI Taxonomy" id="1048519"/>
    <lineage>
        <taxon>Eukaryota</taxon>
        <taxon>Fungi</taxon>
        <taxon>Dikarya</taxon>
        <taxon>Ascomycota</taxon>
        <taxon>Pezizomycotina</taxon>
        <taxon>Dothideomycetes</taxon>
        <taxon>Dothideomycetes incertae sedis</taxon>
        <taxon>Trypetheliales</taxon>
        <taxon>Trypetheliaceae</taxon>
        <taxon>Viridothelium</taxon>
    </lineage>
</organism>